<dbReference type="PROSITE" id="PS50297">
    <property type="entry name" value="ANK_REP_REGION"/>
    <property type="match status" value="2"/>
</dbReference>
<dbReference type="InterPro" id="IPR036770">
    <property type="entry name" value="Ankyrin_rpt-contain_sf"/>
</dbReference>
<dbReference type="InterPro" id="IPR050776">
    <property type="entry name" value="Ank_Repeat/CDKN_Inhibitor"/>
</dbReference>
<feature type="repeat" description="ANK" evidence="3">
    <location>
        <begin position="76"/>
        <end position="108"/>
    </location>
</feature>
<evidence type="ECO:0000313" key="5">
    <source>
        <dbReference type="EMBL" id="CAH0379981.1"/>
    </source>
</evidence>
<dbReference type="InterPro" id="IPR002110">
    <property type="entry name" value="Ankyrin_rpt"/>
</dbReference>
<feature type="repeat" description="ANK" evidence="3">
    <location>
        <begin position="109"/>
        <end position="141"/>
    </location>
</feature>
<evidence type="ECO:0000313" key="6">
    <source>
        <dbReference type="Proteomes" id="UP000789595"/>
    </source>
</evidence>
<protein>
    <submittedName>
        <fullName evidence="4">Uncharacterized protein</fullName>
    </submittedName>
</protein>
<name>A0A7S4E6G1_9STRA</name>
<proteinExistence type="predicted"/>
<dbReference type="SUPFAM" id="SSF48403">
    <property type="entry name" value="Ankyrin repeat"/>
    <property type="match status" value="1"/>
</dbReference>
<sequence length="242" mass="26510">MAPGPIHDAAREHDVETLRRLLAEGVSPDALVDQQVRRRPLHCLCLRDDEKNEGDRAACFELLRDAGANLEAGDQIGYTILHLAARDAFVELISLLVQARVNLDATLQTGDTALHLAARYGAVDSVEVLLAAGASLNLREIHNGNTPFDVALYYGTGGGHAPPEQRARSRRTWPLFLRAGAAVPAIYTGSEDQYLFRVVAAGGFQRYAQAHVARIASILETPLLPPELVRKVLQFWLHAGYY</sequence>
<dbReference type="PROSITE" id="PS50088">
    <property type="entry name" value="ANK_REPEAT"/>
    <property type="match status" value="2"/>
</dbReference>
<evidence type="ECO:0000256" key="1">
    <source>
        <dbReference type="ARBA" id="ARBA00022737"/>
    </source>
</evidence>
<dbReference type="Proteomes" id="UP000789595">
    <property type="component" value="Unassembled WGS sequence"/>
</dbReference>
<evidence type="ECO:0000256" key="3">
    <source>
        <dbReference type="PROSITE-ProRule" id="PRU00023"/>
    </source>
</evidence>
<evidence type="ECO:0000256" key="2">
    <source>
        <dbReference type="ARBA" id="ARBA00023043"/>
    </source>
</evidence>
<dbReference type="Pfam" id="PF12796">
    <property type="entry name" value="Ank_2"/>
    <property type="match status" value="1"/>
</dbReference>
<accession>A0A7S4E6G1</accession>
<dbReference type="Gene3D" id="1.25.40.20">
    <property type="entry name" value="Ankyrin repeat-containing domain"/>
    <property type="match status" value="1"/>
</dbReference>
<dbReference type="EMBL" id="HBIW01010531">
    <property type="protein sequence ID" value="CAE0693549.1"/>
    <property type="molecule type" value="Transcribed_RNA"/>
</dbReference>
<dbReference type="EMBL" id="CAKKNE010000006">
    <property type="protein sequence ID" value="CAH0379981.1"/>
    <property type="molecule type" value="Genomic_DNA"/>
</dbReference>
<dbReference type="PANTHER" id="PTHR24201">
    <property type="entry name" value="ANK_REP_REGION DOMAIN-CONTAINING PROTEIN"/>
    <property type="match status" value="1"/>
</dbReference>
<keyword evidence="2 3" id="KW-0040">ANK repeat</keyword>
<dbReference type="OrthoDB" id="194358at2759"/>
<keyword evidence="6" id="KW-1185">Reference proteome</keyword>
<reference evidence="5" key="2">
    <citation type="submission" date="2021-11" db="EMBL/GenBank/DDBJ databases">
        <authorList>
            <consortium name="Genoscope - CEA"/>
            <person name="William W."/>
        </authorList>
    </citation>
    <scope>NUCLEOTIDE SEQUENCE</scope>
</reference>
<reference evidence="4" key="1">
    <citation type="submission" date="2021-01" db="EMBL/GenBank/DDBJ databases">
        <authorList>
            <person name="Corre E."/>
            <person name="Pelletier E."/>
            <person name="Niang G."/>
            <person name="Scheremetjew M."/>
            <person name="Finn R."/>
            <person name="Kale V."/>
            <person name="Holt S."/>
            <person name="Cochrane G."/>
            <person name="Meng A."/>
            <person name="Brown T."/>
            <person name="Cohen L."/>
        </authorList>
    </citation>
    <scope>NUCLEOTIDE SEQUENCE</scope>
    <source>
        <strain evidence="4">CCMP1756</strain>
    </source>
</reference>
<organism evidence="4">
    <name type="scientific">Pelagomonas calceolata</name>
    <dbReference type="NCBI Taxonomy" id="35677"/>
    <lineage>
        <taxon>Eukaryota</taxon>
        <taxon>Sar</taxon>
        <taxon>Stramenopiles</taxon>
        <taxon>Ochrophyta</taxon>
        <taxon>Pelagophyceae</taxon>
        <taxon>Pelagomonadales</taxon>
        <taxon>Pelagomonadaceae</taxon>
        <taxon>Pelagomonas</taxon>
    </lineage>
</organism>
<gene>
    <name evidence="4" type="ORF">PCAL00307_LOCUS8985</name>
    <name evidence="5" type="ORF">PECAL_6P16180</name>
</gene>
<keyword evidence="1" id="KW-0677">Repeat</keyword>
<dbReference type="AlphaFoldDB" id="A0A7S4E6G1"/>
<dbReference type="SMART" id="SM00248">
    <property type="entry name" value="ANK"/>
    <property type="match status" value="4"/>
</dbReference>
<evidence type="ECO:0000313" key="4">
    <source>
        <dbReference type="EMBL" id="CAE0693549.1"/>
    </source>
</evidence>